<dbReference type="Proteomes" id="UP001308005">
    <property type="component" value="Unassembled WGS sequence"/>
</dbReference>
<evidence type="ECO:0000256" key="4">
    <source>
        <dbReference type="PROSITE-ProRule" id="PRU00433"/>
    </source>
</evidence>
<dbReference type="SUPFAM" id="SSF46626">
    <property type="entry name" value="Cytochrome c"/>
    <property type="match status" value="1"/>
</dbReference>
<evidence type="ECO:0000256" key="3">
    <source>
        <dbReference type="ARBA" id="ARBA00023004"/>
    </source>
</evidence>
<keyword evidence="3 4" id="KW-0408">Iron</keyword>
<dbReference type="InterPro" id="IPR036909">
    <property type="entry name" value="Cyt_c-like_dom_sf"/>
</dbReference>
<keyword evidence="6" id="KW-0732">Signal</keyword>
<evidence type="ECO:0000259" key="7">
    <source>
        <dbReference type="PROSITE" id="PS51007"/>
    </source>
</evidence>
<gene>
    <name evidence="8" type="ORF">VSS37_08495</name>
</gene>
<keyword evidence="9" id="KW-1185">Reference proteome</keyword>
<keyword evidence="1 4" id="KW-0349">Heme</keyword>
<evidence type="ECO:0000313" key="8">
    <source>
        <dbReference type="EMBL" id="MEB4591012.1"/>
    </source>
</evidence>
<evidence type="ECO:0000256" key="5">
    <source>
        <dbReference type="SAM" id="MobiDB-lite"/>
    </source>
</evidence>
<dbReference type="InterPro" id="IPR009056">
    <property type="entry name" value="Cyt_c-like_dom"/>
</dbReference>
<evidence type="ECO:0000256" key="1">
    <source>
        <dbReference type="ARBA" id="ARBA00022617"/>
    </source>
</evidence>
<evidence type="ECO:0000256" key="2">
    <source>
        <dbReference type="ARBA" id="ARBA00022723"/>
    </source>
</evidence>
<reference evidence="9" key="1">
    <citation type="submission" date="2023-07" db="EMBL/GenBank/DDBJ databases">
        <title>The carbon used by Thiothrix.</title>
        <authorList>
            <person name="Chen L."/>
        </authorList>
    </citation>
    <scope>NUCLEOTIDE SEQUENCE [LARGE SCALE GENOMIC DNA]</scope>
</reference>
<keyword evidence="2 4" id="KW-0479">Metal-binding</keyword>
<evidence type="ECO:0000313" key="9">
    <source>
        <dbReference type="Proteomes" id="UP001308005"/>
    </source>
</evidence>
<feature type="signal peptide" evidence="6">
    <location>
        <begin position="1"/>
        <end position="26"/>
    </location>
</feature>
<comment type="caution">
    <text evidence="8">The sequence shown here is derived from an EMBL/GenBank/DDBJ whole genome shotgun (WGS) entry which is preliminary data.</text>
</comment>
<feature type="domain" description="Cytochrome c" evidence="7">
    <location>
        <begin position="59"/>
        <end position="147"/>
    </location>
</feature>
<dbReference type="Pfam" id="PF00034">
    <property type="entry name" value="Cytochrom_C"/>
    <property type="match status" value="1"/>
</dbReference>
<protein>
    <submittedName>
        <fullName evidence="8">C-type cytochrome</fullName>
    </submittedName>
</protein>
<dbReference type="PROSITE" id="PS51257">
    <property type="entry name" value="PROKAR_LIPOPROTEIN"/>
    <property type="match status" value="1"/>
</dbReference>
<dbReference type="RefSeq" id="WP_324694398.1">
    <property type="nucleotide sequence ID" value="NZ_JAYMYJ010000082.1"/>
</dbReference>
<feature type="chain" id="PRO_5046786996" evidence="6">
    <location>
        <begin position="27"/>
        <end position="151"/>
    </location>
</feature>
<dbReference type="EMBL" id="JAYMYJ010000082">
    <property type="protein sequence ID" value="MEB4591012.1"/>
    <property type="molecule type" value="Genomic_DNA"/>
</dbReference>
<accession>A0ABU6CW00</accession>
<dbReference type="PROSITE" id="PS51007">
    <property type="entry name" value="CYTC"/>
    <property type="match status" value="1"/>
</dbReference>
<evidence type="ECO:0000256" key="6">
    <source>
        <dbReference type="SAM" id="SignalP"/>
    </source>
</evidence>
<feature type="region of interest" description="Disordered" evidence="5">
    <location>
        <begin position="28"/>
        <end position="66"/>
    </location>
</feature>
<dbReference type="Gene3D" id="1.10.760.10">
    <property type="entry name" value="Cytochrome c-like domain"/>
    <property type="match status" value="1"/>
</dbReference>
<sequence length="151" mass="14614">MKVSINIPLAVALGILLSACGGGGSASGGNYSSTTTDGSDSSNSSTGVGSGNTTTTGGATSGSGAATAAYTPNDGRLLAAQCFQCHGTDGGSVSGIEGIGGESASGLASELLEMKNSSVTDDIMHKQIRGYSDAQISAIATYLAGLPRNGD</sequence>
<proteinExistence type="predicted"/>
<name>A0ABU6CW00_9GAMM</name>
<organism evidence="8 9">
    <name type="scientific">Candidatus Thiothrix phosphatis</name>
    <dbReference type="NCBI Taxonomy" id="3112415"/>
    <lineage>
        <taxon>Bacteria</taxon>
        <taxon>Pseudomonadati</taxon>
        <taxon>Pseudomonadota</taxon>
        <taxon>Gammaproteobacteria</taxon>
        <taxon>Thiotrichales</taxon>
        <taxon>Thiotrichaceae</taxon>
        <taxon>Thiothrix</taxon>
    </lineage>
</organism>